<gene>
    <name evidence="1" type="ORF">BpHYR1_043692</name>
</gene>
<evidence type="ECO:0000313" key="2">
    <source>
        <dbReference type="Proteomes" id="UP000276133"/>
    </source>
</evidence>
<dbReference type="EMBL" id="REGN01003039">
    <property type="protein sequence ID" value="RNA24844.1"/>
    <property type="molecule type" value="Genomic_DNA"/>
</dbReference>
<accession>A0A3M7RMU5</accession>
<comment type="caution">
    <text evidence="1">The sequence shown here is derived from an EMBL/GenBank/DDBJ whole genome shotgun (WGS) entry which is preliminary data.</text>
</comment>
<name>A0A3M7RMU5_BRAPC</name>
<reference evidence="1 2" key="1">
    <citation type="journal article" date="2018" name="Sci. Rep.">
        <title>Genomic signatures of local adaptation to the degree of environmental predictability in rotifers.</title>
        <authorList>
            <person name="Franch-Gras L."/>
            <person name="Hahn C."/>
            <person name="Garcia-Roger E.M."/>
            <person name="Carmona M.J."/>
            <person name="Serra M."/>
            <person name="Gomez A."/>
        </authorList>
    </citation>
    <scope>NUCLEOTIDE SEQUENCE [LARGE SCALE GENOMIC DNA]</scope>
    <source>
        <strain evidence="1">HYR1</strain>
    </source>
</reference>
<organism evidence="1 2">
    <name type="scientific">Brachionus plicatilis</name>
    <name type="common">Marine rotifer</name>
    <name type="synonym">Brachionus muelleri</name>
    <dbReference type="NCBI Taxonomy" id="10195"/>
    <lineage>
        <taxon>Eukaryota</taxon>
        <taxon>Metazoa</taxon>
        <taxon>Spiralia</taxon>
        <taxon>Gnathifera</taxon>
        <taxon>Rotifera</taxon>
        <taxon>Eurotatoria</taxon>
        <taxon>Monogononta</taxon>
        <taxon>Pseudotrocha</taxon>
        <taxon>Ploima</taxon>
        <taxon>Brachionidae</taxon>
        <taxon>Brachionus</taxon>
    </lineage>
</organism>
<dbReference type="AlphaFoldDB" id="A0A3M7RMU5"/>
<dbReference type="Proteomes" id="UP000276133">
    <property type="component" value="Unassembled WGS sequence"/>
</dbReference>
<proteinExistence type="predicted"/>
<sequence length="196" mass="22775">MNCTFCTLIPNNIARQILCGPLTGPIVIGKNIYLFQLNQIRGQRDKTFKSHGQIEIKINRKLNSVVNRKFGKIKQVNTVNYWTRVIFSDESNFEVLNLLTCNKKIIQSPDLDLTCDFYTTLINIQGKLQIYCSTPSRSLVVDGMIYQRVKYNFRQEKRLKMISLNYHENNGEPPNWFMTSSTLNSCTVSEAKFRLY</sequence>
<evidence type="ECO:0000313" key="1">
    <source>
        <dbReference type="EMBL" id="RNA24844.1"/>
    </source>
</evidence>
<keyword evidence="2" id="KW-1185">Reference proteome</keyword>
<protein>
    <submittedName>
        <fullName evidence="1">Uncharacterized protein</fullName>
    </submittedName>
</protein>